<dbReference type="SUPFAM" id="SSF56349">
    <property type="entry name" value="DNA breaking-rejoining enzymes"/>
    <property type="match status" value="1"/>
</dbReference>
<feature type="domain" description="Tyr recombinase" evidence="2">
    <location>
        <begin position="1"/>
        <end position="109"/>
    </location>
</feature>
<evidence type="ECO:0000259" key="2">
    <source>
        <dbReference type="PROSITE" id="PS51898"/>
    </source>
</evidence>
<dbReference type="Gene3D" id="1.10.443.10">
    <property type="entry name" value="Intergrase catalytic core"/>
    <property type="match status" value="1"/>
</dbReference>
<dbReference type="PROSITE" id="PS51898">
    <property type="entry name" value="TYR_RECOMBINASE"/>
    <property type="match status" value="1"/>
</dbReference>
<proteinExistence type="predicted"/>
<dbReference type="AlphaFoldDB" id="A0A383D0E8"/>
<dbReference type="InterPro" id="IPR002104">
    <property type="entry name" value="Integrase_catalytic"/>
</dbReference>
<dbReference type="GO" id="GO:0003677">
    <property type="term" value="F:DNA binding"/>
    <property type="evidence" value="ECO:0007669"/>
    <property type="project" value="InterPro"/>
</dbReference>
<keyword evidence="1" id="KW-0233">DNA recombination</keyword>
<accession>A0A383D0E8</accession>
<reference evidence="3" key="1">
    <citation type="submission" date="2018-05" db="EMBL/GenBank/DDBJ databases">
        <authorList>
            <person name="Lanie J.A."/>
            <person name="Ng W.-L."/>
            <person name="Kazmierczak K.M."/>
            <person name="Andrzejewski T.M."/>
            <person name="Davidsen T.M."/>
            <person name="Wayne K.J."/>
            <person name="Tettelin H."/>
            <person name="Glass J.I."/>
            <person name="Rusch D."/>
            <person name="Podicherti R."/>
            <person name="Tsui H.-C.T."/>
            <person name="Winkler M.E."/>
        </authorList>
    </citation>
    <scope>NUCLEOTIDE SEQUENCE</scope>
</reference>
<dbReference type="GO" id="GO:0006310">
    <property type="term" value="P:DNA recombination"/>
    <property type="evidence" value="ECO:0007669"/>
    <property type="project" value="UniProtKB-KW"/>
</dbReference>
<gene>
    <name evidence="3" type="ORF">METZ01_LOCUS490623</name>
</gene>
<sequence length="111" mass="13161">GKIRTDTDWVFWSSYHQPQYGTWRLIERKHKPINTSGVQHKTKDMFRELKLSEKLSTHSTRRYFITEMLKKTNGNIPLVAQLVGHNTWDVVRLYTKDVVDEKLDLNVGLFE</sequence>
<evidence type="ECO:0000256" key="1">
    <source>
        <dbReference type="ARBA" id="ARBA00023172"/>
    </source>
</evidence>
<dbReference type="EMBL" id="UINC01213134">
    <property type="protein sequence ID" value="SVE37769.1"/>
    <property type="molecule type" value="Genomic_DNA"/>
</dbReference>
<dbReference type="GO" id="GO:0015074">
    <property type="term" value="P:DNA integration"/>
    <property type="evidence" value="ECO:0007669"/>
    <property type="project" value="InterPro"/>
</dbReference>
<evidence type="ECO:0000313" key="3">
    <source>
        <dbReference type="EMBL" id="SVE37769.1"/>
    </source>
</evidence>
<protein>
    <recommendedName>
        <fullName evidence="2">Tyr recombinase domain-containing protein</fullName>
    </recommendedName>
</protein>
<dbReference type="Pfam" id="PF00589">
    <property type="entry name" value="Phage_integrase"/>
    <property type="match status" value="1"/>
</dbReference>
<dbReference type="InterPro" id="IPR011010">
    <property type="entry name" value="DNA_brk_join_enz"/>
</dbReference>
<name>A0A383D0E8_9ZZZZ</name>
<organism evidence="3">
    <name type="scientific">marine metagenome</name>
    <dbReference type="NCBI Taxonomy" id="408172"/>
    <lineage>
        <taxon>unclassified sequences</taxon>
        <taxon>metagenomes</taxon>
        <taxon>ecological metagenomes</taxon>
    </lineage>
</organism>
<feature type="non-terminal residue" evidence="3">
    <location>
        <position position="1"/>
    </location>
</feature>
<dbReference type="InterPro" id="IPR013762">
    <property type="entry name" value="Integrase-like_cat_sf"/>
</dbReference>